<dbReference type="GO" id="GO:0005093">
    <property type="term" value="F:Rab GDP-dissociation inhibitor activity"/>
    <property type="evidence" value="ECO:0007669"/>
    <property type="project" value="InterPro"/>
</dbReference>
<dbReference type="PANTHER" id="PTHR11787:SF8">
    <property type="entry name" value="RAB GDP DISSOCIATION INHIBITOR"/>
    <property type="match status" value="1"/>
</dbReference>
<dbReference type="GO" id="GO:0005737">
    <property type="term" value="C:cytoplasm"/>
    <property type="evidence" value="ECO:0007669"/>
    <property type="project" value="TreeGrafter"/>
</dbReference>
<reference evidence="3 4" key="1">
    <citation type="journal article" date="2015" name="Genome Biol. Evol.">
        <title>Phylogenomic analyses indicate that early fungi evolved digesting cell walls of algal ancestors of land plants.</title>
        <authorList>
            <person name="Chang Y."/>
            <person name="Wang S."/>
            <person name="Sekimoto S."/>
            <person name="Aerts A.L."/>
            <person name="Choi C."/>
            <person name="Clum A."/>
            <person name="LaButti K.M."/>
            <person name="Lindquist E.A."/>
            <person name="Yee Ngan C."/>
            <person name="Ohm R.A."/>
            <person name="Salamov A.A."/>
            <person name="Grigoriev I.V."/>
            <person name="Spatafora J.W."/>
            <person name="Berbee M.L."/>
        </authorList>
    </citation>
    <scope>NUCLEOTIDE SEQUENCE [LARGE SCALE GENOMIC DNA]</scope>
    <source>
        <strain evidence="3 4">NRRL 28638</strain>
    </source>
</reference>
<keyword evidence="4" id="KW-1185">Reference proteome</keyword>
<dbReference type="Pfam" id="PF00996">
    <property type="entry name" value="GDI"/>
    <property type="match status" value="1"/>
</dbReference>
<dbReference type="PRINTS" id="PR00892">
    <property type="entry name" value="RABGDI"/>
</dbReference>
<dbReference type="InterPro" id="IPR036188">
    <property type="entry name" value="FAD/NAD-bd_sf"/>
</dbReference>
<dbReference type="STRING" id="796925.A0A137NRF0"/>
<organism evidence="3 4">
    <name type="scientific">Conidiobolus coronatus (strain ATCC 28846 / CBS 209.66 / NRRL 28638)</name>
    <name type="common">Delacroixia coronata</name>
    <dbReference type="NCBI Taxonomy" id="796925"/>
    <lineage>
        <taxon>Eukaryota</taxon>
        <taxon>Fungi</taxon>
        <taxon>Fungi incertae sedis</taxon>
        <taxon>Zoopagomycota</taxon>
        <taxon>Entomophthoromycotina</taxon>
        <taxon>Entomophthoromycetes</taxon>
        <taxon>Entomophthorales</taxon>
        <taxon>Ancylistaceae</taxon>
        <taxon>Conidiobolus</taxon>
    </lineage>
</organism>
<dbReference type="InterPro" id="IPR018203">
    <property type="entry name" value="GDP_dissociation_inhibitor"/>
</dbReference>
<dbReference type="FunFam" id="3.50.50.60:FF:000232">
    <property type="entry name" value="Rab GDP dissociation inhibitor"/>
    <property type="match status" value="1"/>
</dbReference>
<evidence type="ECO:0000256" key="1">
    <source>
        <dbReference type="ARBA" id="ARBA00005593"/>
    </source>
</evidence>
<dbReference type="PANTHER" id="PTHR11787">
    <property type="entry name" value="RAB GDP-DISSOCIATION INHIBITOR"/>
    <property type="match status" value="1"/>
</dbReference>
<dbReference type="GO" id="GO:0007264">
    <property type="term" value="P:small GTPase-mediated signal transduction"/>
    <property type="evidence" value="ECO:0007669"/>
    <property type="project" value="InterPro"/>
</dbReference>
<dbReference type="InterPro" id="IPR000806">
    <property type="entry name" value="RabGDI"/>
</dbReference>
<dbReference type="GO" id="GO:0016192">
    <property type="term" value="P:vesicle-mediated transport"/>
    <property type="evidence" value="ECO:0007669"/>
    <property type="project" value="TreeGrafter"/>
</dbReference>
<dbReference type="AlphaFoldDB" id="A0A137NRF0"/>
<dbReference type="Proteomes" id="UP000070444">
    <property type="component" value="Unassembled WGS sequence"/>
</dbReference>
<evidence type="ECO:0000256" key="2">
    <source>
        <dbReference type="RuleBase" id="RU363124"/>
    </source>
</evidence>
<name>A0A137NRF0_CONC2</name>
<evidence type="ECO:0000313" key="3">
    <source>
        <dbReference type="EMBL" id="KXN65343.1"/>
    </source>
</evidence>
<accession>A0A137NRF0</accession>
<proteinExistence type="inferred from homology"/>
<gene>
    <name evidence="3" type="ORF">CONCODRAFT_53596</name>
</gene>
<dbReference type="FunFam" id="1.10.405.10:FF:000001">
    <property type="entry name" value="Rab GDP dissociation inhibitor"/>
    <property type="match status" value="1"/>
</dbReference>
<evidence type="ECO:0000313" key="4">
    <source>
        <dbReference type="Proteomes" id="UP000070444"/>
    </source>
</evidence>
<dbReference type="EMBL" id="KQ964904">
    <property type="protein sequence ID" value="KXN65343.1"/>
    <property type="molecule type" value="Genomic_DNA"/>
</dbReference>
<dbReference type="PRINTS" id="PR00891">
    <property type="entry name" value="RABGDIREP"/>
</dbReference>
<sequence>MDEQYDVIILGTGLTECVLSGILSVDGKKVLHIDRNNYYGAESASLNLTQLFKQFRDSEPNSKLGRDRDYAVDLVPKFMMANGPLVNILIHTDVTRYLEFKQISGSYVYRDGKIAKVPSNEMEAVSSSLMGLFEKRRAKKFFEYVQNWRREDPSTHQNFNMLAQTMNELYDKFGLESGTKDFIGHSLALHLNDDYLNKSAYETYERIILYMSSMAKYGKSPYLYPLYGLGELPQGFARLSAIYGGTYMLDKPIDEIVYENGKFVGVRSGDEIAKAAQVIGDPSYFADKVKKVGKVVRAICLLNHPIANTDNADSCQIVIPQNQIGRKNDIYIASISSSHNVCAKDYHLAIVSTIAETENPEAEIAEGLKLLGAIEEKFVSVSDLYEPLANGTEDQTFISKSYDATSHFGTTCDDIKDIYKRVTGNDLVLKKREVKEDEQ</sequence>
<dbReference type="SUPFAM" id="SSF51905">
    <property type="entry name" value="FAD/NAD(P)-binding domain"/>
    <property type="match status" value="2"/>
</dbReference>
<dbReference type="GO" id="GO:0015031">
    <property type="term" value="P:protein transport"/>
    <property type="evidence" value="ECO:0007669"/>
    <property type="project" value="InterPro"/>
</dbReference>
<dbReference type="OMA" id="GRICKVP"/>
<dbReference type="Gene3D" id="3.30.519.10">
    <property type="entry name" value="Guanine Nucleotide Dissociation Inhibitor, domain 2"/>
    <property type="match status" value="1"/>
</dbReference>
<protein>
    <recommendedName>
        <fullName evidence="2">Rab GDP dissociation inhibitor</fullName>
    </recommendedName>
</protein>
<comment type="similarity">
    <text evidence="1 2">Belongs to the Rab GDI family.</text>
</comment>
<dbReference type="OrthoDB" id="9446342at2759"/>
<dbReference type="Gene3D" id="1.10.405.10">
    <property type="entry name" value="Guanine Nucleotide Dissociation Inhibitor, domain 1"/>
    <property type="match status" value="1"/>
</dbReference>
<dbReference type="Gene3D" id="3.50.50.60">
    <property type="entry name" value="FAD/NAD(P)-binding domain"/>
    <property type="match status" value="1"/>
</dbReference>